<evidence type="ECO:0000313" key="2">
    <source>
        <dbReference type="EMBL" id="PPQ72772.1"/>
    </source>
</evidence>
<evidence type="ECO:0000259" key="1">
    <source>
        <dbReference type="Pfam" id="PF00326"/>
    </source>
</evidence>
<feature type="domain" description="Peptidase S9 prolyl oligopeptidase catalytic" evidence="1">
    <location>
        <begin position="465"/>
        <end position="674"/>
    </location>
</feature>
<dbReference type="AlphaFoldDB" id="A0A409W2Q3"/>
<dbReference type="GO" id="GO:0006508">
    <property type="term" value="P:proteolysis"/>
    <property type="evidence" value="ECO:0007669"/>
    <property type="project" value="InterPro"/>
</dbReference>
<dbReference type="EMBL" id="NHYE01005440">
    <property type="protein sequence ID" value="PPQ72772.1"/>
    <property type="molecule type" value="Genomic_DNA"/>
</dbReference>
<evidence type="ECO:0000313" key="3">
    <source>
        <dbReference type="Proteomes" id="UP000284706"/>
    </source>
</evidence>
<dbReference type="PANTHER" id="PTHR43056">
    <property type="entry name" value="PEPTIDASE S9 PROLYL OLIGOPEPTIDASE"/>
    <property type="match status" value="1"/>
</dbReference>
<dbReference type="InParanoid" id="A0A409W2Q3"/>
<reference evidence="2 3" key="1">
    <citation type="journal article" date="2018" name="Evol. Lett.">
        <title>Horizontal gene cluster transfer increased hallucinogenic mushroom diversity.</title>
        <authorList>
            <person name="Reynolds H.T."/>
            <person name="Vijayakumar V."/>
            <person name="Gluck-Thaler E."/>
            <person name="Korotkin H.B."/>
            <person name="Matheny P.B."/>
            <person name="Slot J.C."/>
        </authorList>
    </citation>
    <scope>NUCLEOTIDE SEQUENCE [LARGE SCALE GENOMIC DNA]</scope>
    <source>
        <strain evidence="2 3">SRW20</strain>
    </source>
</reference>
<comment type="caution">
    <text evidence="2">The sequence shown here is derived from an EMBL/GenBank/DDBJ whole genome shotgun (WGS) entry which is preliminary data.</text>
</comment>
<dbReference type="OrthoDB" id="43744at2759"/>
<dbReference type="PANTHER" id="PTHR43056:SF5">
    <property type="entry name" value="PEPTIDASE S9 PROLYL OLIGOPEPTIDASE CATALYTIC DOMAIN-CONTAINING PROTEIN"/>
    <property type="match status" value="1"/>
</dbReference>
<sequence>MSKAGIAPFGTWHSPITPQMIAQQSALKDDVLVDPQSSTLYHIEIRPEEGGRNAVVESEAGSDLFGRSWSARTRVHEYGGASAVIFGGNLIFSDVNDGQVYVQDSQGNEDPQRITSNPAHRFADFTAHPIHRHLVVCILEDHTHDVAAEVVTTLVVINTRTGDTETLLSGADFYSYPRFNEDGTFLTWCQWNHPDMPWDGSQLFLSGVHVVDDRIILAPDVLPTTRLGGEPGNVSAVQPTWLNARTIIISSDVSGYQNPWIAEIQQTAGTEFSVIARPLFSTPVNQDFVDSPWYLGTANIAVLDQSTLLFSASKDGRHQFYVVGMDGSTKEIECPYVHITRLKRVSEHQVAFLGTKDDKPQALIKCSFDAHFAPTYSVIGPDSIHVKLSSTDLSTLISLPRPMTLEVSHPLASGNDKPNSRYVHILFFPPLNPAYIGPKEAKPPAIVNVHGGPTLIEWRGLKMVKQFFTSRGWAWIDVNYGGSSNYGRQYAQQLKGNWGLTDVEDCAYAVKELSSHKHGLIDPERVVIRGGSAGGFVTLCSLCQPKPELRVFAAGTSSYGVSDLERLSEITHKYQSWYVQSLLGGTYEQKAEVYLARSPLYHVQNIKVPVLILQGSADLIVPPSQAEAIVEAIRKQCGDVEYHVFEGEAHGWRQAKTIETALETEYAFYRRVLKLDGDSR</sequence>
<accession>A0A409W2Q3</accession>
<proteinExistence type="predicted"/>
<dbReference type="GO" id="GO:0008236">
    <property type="term" value="F:serine-type peptidase activity"/>
    <property type="evidence" value="ECO:0007669"/>
    <property type="project" value="InterPro"/>
</dbReference>
<dbReference type="Pfam" id="PF00326">
    <property type="entry name" value="Peptidase_S9"/>
    <property type="match status" value="1"/>
</dbReference>
<protein>
    <recommendedName>
        <fullName evidence="1">Peptidase S9 prolyl oligopeptidase catalytic domain-containing protein</fullName>
    </recommendedName>
</protein>
<dbReference type="STRING" id="231916.A0A409W2Q3"/>
<dbReference type="Proteomes" id="UP000284706">
    <property type="component" value="Unassembled WGS sequence"/>
</dbReference>
<dbReference type="InterPro" id="IPR001375">
    <property type="entry name" value="Peptidase_S9_cat"/>
</dbReference>
<keyword evidence="3" id="KW-1185">Reference proteome</keyword>
<dbReference type="InterPro" id="IPR029058">
    <property type="entry name" value="AB_hydrolase_fold"/>
</dbReference>
<dbReference type="Gene3D" id="3.40.50.1820">
    <property type="entry name" value="alpha/beta hydrolase"/>
    <property type="match status" value="1"/>
</dbReference>
<name>A0A409W2Q3_9AGAR</name>
<dbReference type="SUPFAM" id="SSF53474">
    <property type="entry name" value="alpha/beta-Hydrolases"/>
    <property type="match status" value="1"/>
</dbReference>
<dbReference type="InterPro" id="IPR050585">
    <property type="entry name" value="Xaa-Pro_dipeptidyl-ppase/CocE"/>
</dbReference>
<gene>
    <name evidence="2" type="ORF">CVT26_003154</name>
</gene>
<organism evidence="2 3">
    <name type="scientific">Gymnopilus dilepis</name>
    <dbReference type="NCBI Taxonomy" id="231916"/>
    <lineage>
        <taxon>Eukaryota</taxon>
        <taxon>Fungi</taxon>
        <taxon>Dikarya</taxon>
        <taxon>Basidiomycota</taxon>
        <taxon>Agaricomycotina</taxon>
        <taxon>Agaricomycetes</taxon>
        <taxon>Agaricomycetidae</taxon>
        <taxon>Agaricales</taxon>
        <taxon>Agaricineae</taxon>
        <taxon>Hymenogastraceae</taxon>
        <taxon>Gymnopilus</taxon>
    </lineage>
</organism>
<dbReference type="SUPFAM" id="SSF82171">
    <property type="entry name" value="DPP6 N-terminal domain-like"/>
    <property type="match status" value="1"/>
</dbReference>